<comment type="similarity">
    <text evidence="1 2">Belongs to the small heat shock protein (HSP20) family.</text>
</comment>
<evidence type="ECO:0000313" key="5">
    <source>
        <dbReference type="Proteomes" id="UP000509771"/>
    </source>
</evidence>
<organism evidence="4 5">
    <name type="scientific">Nitrosopumilus cobalaminigenes</name>
    <dbReference type="NCBI Taxonomy" id="1470066"/>
    <lineage>
        <taxon>Archaea</taxon>
        <taxon>Nitrososphaerota</taxon>
        <taxon>Nitrososphaeria</taxon>
        <taxon>Nitrosopumilales</taxon>
        <taxon>Nitrosopumilaceae</taxon>
        <taxon>Nitrosopumilus</taxon>
    </lineage>
</organism>
<dbReference type="Gene3D" id="2.60.40.790">
    <property type="match status" value="1"/>
</dbReference>
<proteinExistence type="inferred from homology"/>
<evidence type="ECO:0000259" key="3">
    <source>
        <dbReference type="PROSITE" id="PS01031"/>
    </source>
</evidence>
<dbReference type="PROSITE" id="PS01031">
    <property type="entry name" value="SHSP"/>
    <property type="match status" value="1"/>
</dbReference>
<dbReference type="CDD" id="cd06464">
    <property type="entry name" value="ACD_sHsps-like"/>
    <property type="match status" value="1"/>
</dbReference>
<feature type="domain" description="SHSP" evidence="3">
    <location>
        <begin position="68"/>
        <end position="163"/>
    </location>
</feature>
<evidence type="ECO:0000313" key="4">
    <source>
        <dbReference type="EMBL" id="QLH02478.1"/>
    </source>
</evidence>
<dbReference type="EMBL" id="CP026993">
    <property type="protein sequence ID" value="QLH02478.1"/>
    <property type="molecule type" value="Genomic_DNA"/>
</dbReference>
<dbReference type="RefSeq" id="WP_343045164.1">
    <property type="nucleotide sequence ID" value="NZ_CP026993.1"/>
</dbReference>
<dbReference type="Pfam" id="PF00011">
    <property type="entry name" value="HSP20"/>
    <property type="match status" value="1"/>
</dbReference>
<dbReference type="AlphaFoldDB" id="A0A7D5QZF7"/>
<dbReference type="GeneID" id="56058813"/>
<evidence type="ECO:0000256" key="1">
    <source>
        <dbReference type="PROSITE-ProRule" id="PRU00285"/>
    </source>
</evidence>
<accession>A0A7D5QZF7</accession>
<sequence length="163" mass="18238">MFDDQFEKTFRRLSSPFFSMGDVFDAPQGEIQTHGPYYYGYQMTIGPDGKPIVKEWGNTKPLSAISDSGIRDVYVDETIDEQDRVIKLVAEMPGIEKSDIQVNVADNVVSISAEHGERKYGTKFPLKYDVDGNSAKAKYTNGVLELTFSLAEKKPKGRIVSVE</sequence>
<reference evidence="4 5" key="1">
    <citation type="submission" date="2018-02" db="EMBL/GenBank/DDBJ databases">
        <title>Complete genome of Nitrosopumilus cobalaminigenes HCA1.</title>
        <authorList>
            <person name="Qin W."/>
            <person name="Zheng Y."/>
            <person name="Stahl D.A."/>
        </authorList>
    </citation>
    <scope>NUCLEOTIDE SEQUENCE [LARGE SCALE GENOMIC DNA]</scope>
    <source>
        <strain evidence="4 5">HCA1</strain>
    </source>
</reference>
<gene>
    <name evidence="4" type="ORF">C5F47_02305</name>
</gene>
<protein>
    <submittedName>
        <fullName evidence="4">Molecular chaperone</fullName>
    </submittedName>
</protein>
<name>A0A7D5QZF7_9ARCH</name>
<dbReference type="Proteomes" id="UP000509771">
    <property type="component" value="Chromosome"/>
</dbReference>
<dbReference type="KEGG" id="ncl:C5F47_02305"/>
<dbReference type="SUPFAM" id="SSF49764">
    <property type="entry name" value="HSP20-like chaperones"/>
    <property type="match status" value="1"/>
</dbReference>
<keyword evidence="5" id="KW-1185">Reference proteome</keyword>
<dbReference type="InterPro" id="IPR002068">
    <property type="entry name" value="A-crystallin/Hsp20_dom"/>
</dbReference>
<dbReference type="InterPro" id="IPR008978">
    <property type="entry name" value="HSP20-like_chaperone"/>
</dbReference>
<dbReference type="NCBIfam" id="NF041800">
    <property type="entry name" value="Hsp20"/>
    <property type="match status" value="1"/>
</dbReference>
<evidence type="ECO:0000256" key="2">
    <source>
        <dbReference type="RuleBase" id="RU003616"/>
    </source>
</evidence>